<dbReference type="CDD" id="cd00865">
    <property type="entry name" value="PEBP_bact_arch"/>
    <property type="match status" value="1"/>
</dbReference>
<dbReference type="PANTHER" id="PTHR30289">
    <property type="entry name" value="UNCHARACTERIZED PROTEIN YBCL-RELATED"/>
    <property type="match status" value="1"/>
</dbReference>
<dbReference type="InterPro" id="IPR036610">
    <property type="entry name" value="PEBP-like_sf"/>
</dbReference>
<accession>A0A2N5CJB6</accession>
<protein>
    <submittedName>
        <fullName evidence="1">YbhB/YbcL family Raf kinase inhibitor-like protein</fullName>
    </submittedName>
</protein>
<dbReference type="Proteomes" id="UP000234341">
    <property type="component" value="Unassembled WGS sequence"/>
</dbReference>
<dbReference type="Gene3D" id="3.90.280.10">
    <property type="entry name" value="PEBP-like"/>
    <property type="match status" value="1"/>
</dbReference>
<dbReference type="AlphaFoldDB" id="A0A2N5CJB6"/>
<dbReference type="SUPFAM" id="SSF49777">
    <property type="entry name" value="PEBP-like"/>
    <property type="match status" value="1"/>
</dbReference>
<gene>
    <name evidence="1" type="ORF">CYJ10_03220</name>
</gene>
<dbReference type="NCBIfam" id="TIGR00481">
    <property type="entry name" value="YbhB/YbcL family Raf kinase inhibitor-like protein"/>
    <property type="match status" value="1"/>
</dbReference>
<sequence>MKLWSKAFADNAPIPGEFAFCVPDAASHVALSSNRNPDLHWDDFPAGTRSFALIVHDPDVPSQGDDVNQEGREVPASLPRVDFFHWVLVDIPPGLSTISAGTHSDGVIARGKPGPEALVGTATAGGLRHGLNDYTGWFANDPDMKGDYFGYDGPCPPWNDAIVHHYVFTVYALDIDRVPVEGKFTGADVRRAIEGHVLAQASYTGTYTLNPKLVK</sequence>
<name>A0A2N5CJB6_9BURK</name>
<organism evidence="1 2">
    <name type="scientific">Cupriavidus pauculus</name>
    <dbReference type="NCBI Taxonomy" id="82633"/>
    <lineage>
        <taxon>Bacteria</taxon>
        <taxon>Pseudomonadati</taxon>
        <taxon>Pseudomonadota</taxon>
        <taxon>Betaproteobacteria</taxon>
        <taxon>Burkholderiales</taxon>
        <taxon>Burkholderiaceae</taxon>
        <taxon>Cupriavidus</taxon>
    </lineage>
</organism>
<comment type="caution">
    <text evidence="1">The sequence shown here is derived from an EMBL/GenBank/DDBJ whole genome shotgun (WGS) entry which is preliminary data.</text>
</comment>
<dbReference type="RefSeq" id="WP_101680093.1">
    <property type="nucleotide sequence ID" value="NZ_PJRP01000001.1"/>
</dbReference>
<evidence type="ECO:0000313" key="1">
    <source>
        <dbReference type="EMBL" id="PLQ02318.1"/>
    </source>
</evidence>
<dbReference type="OrthoDB" id="9797506at2"/>
<evidence type="ECO:0000313" key="2">
    <source>
        <dbReference type="Proteomes" id="UP000234341"/>
    </source>
</evidence>
<reference evidence="1 2" key="1">
    <citation type="submission" date="2017-12" db="EMBL/GenBank/DDBJ databases">
        <title>Genome sequence of the active heterotrophic nitrifier-denitrifier, Cupriavidus pauculus UM1.</title>
        <authorList>
            <person name="Putonti C."/>
            <person name="Castignetti D."/>
        </authorList>
    </citation>
    <scope>NUCLEOTIDE SEQUENCE [LARGE SCALE GENOMIC DNA]</scope>
    <source>
        <strain evidence="1 2">UM1</strain>
    </source>
</reference>
<dbReference type="PANTHER" id="PTHR30289:SF1">
    <property type="entry name" value="PEBP (PHOSPHATIDYLETHANOLAMINE-BINDING PROTEIN) FAMILY PROTEIN"/>
    <property type="match status" value="1"/>
</dbReference>
<dbReference type="EMBL" id="PJRP01000001">
    <property type="protein sequence ID" value="PLQ02318.1"/>
    <property type="molecule type" value="Genomic_DNA"/>
</dbReference>
<dbReference type="InterPro" id="IPR008914">
    <property type="entry name" value="PEBP"/>
</dbReference>
<proteinExistence type="predicted"/>
<dbReference type="STRING" id="82633.GCA_000974605_04952"/>
<dbReference type="Pfam" id="PF01161">
    <property type="entry name" value="PBP"/>
    <property type="match status" value="1"/>
</dbReference>
<dbReference type="InterPro" id="IPR005247">
    <property type="entry name" value="YbhB_YbcL/LppC-like"/>
</dbReference>